<dbReference type="SUPFAM" id="SSF57959">
    <property type="entry name" value="Leucine zipper domain"/>
    <property type="match status" value="1"/>
</dbReference>
<keyword evidence="2" id="KW-0805">Transcription regulation</keyword>
<evidence type="ECO:0000256" key="1">
    <source>
        <dbReference type="ARBA" id="ARBA00004123"/>
    </source>
</evidence>
<comment type="subcellular location">
    <subcellularLocation>
        <location evidence="1">Nucleus</location>
    </subcellularLocation>
</comment>
<accession>A0A7R9A5V2</accession>
<dbReference type="AlphaFoldDB" id="A0A7R9A5V2"/>
<evidence type="ECO:0000313" key="7">
    <source>
        <dbReference type="EMBL" id="CAD7243880.1"/>
    </source>
</evidence>
<evidence type="ECO:0000259" key="6">
    <source>
        <dbReference type="Pfam" id="PF07716"/>
    </source>
</evidence>
<dbReference type="Pfam" id="PF07716">
    <property type="entry name" value="bZIP_2"/>
    <property type="match status" value="1"/>
</dbReference>
<dbReference type="GO" id="GO:0005634">
    <property type="term" value="C:nucleus"/>
    <property type="evidence" value="ECO:0007669"/>
    <property type="project" value="UniProtKB-SubCell"/>
</dbReference>
<evidence type="ECO:0000313" key="8">
    <source>
        <dbReference type="Proteomes" id="UP000677054"/>
    </source>
</evidence>
<dbReference type="Proteomes" id="UP000677054">
    <property type="component" value="Unassembled WGS sequence"/>
</dbReference>
<dbReference type="EMBL" id="LR900034">
    <property type="protein sequence ID" value="CAD7243880.1"/>
    <property type="molecule type" value="Genomic_DNA"/>
</dbReference>
<proteinExistence type="predicted"/>
<dbReference type="Gene3D" id="1.20.5.170">
    <property type="match status" value="1"/>
</dbReference>
<keyword evidence="4" id="KW-0804">Transcription</keyword>
<dbReference type="InterPro" id="IPR040223">
    <property type="entry name" value="PAR_bZIP"/>
</dbReference>
<evidence type="ECO:0000256" key="4">
    <source>
        <dbReference type="ARBA" id="ARBA00023163"/>
    </source>
</evidence>
<sequence length="226" mass="25042">MEGKECPEVKKGPWTNCTGTTQNFLAAFIAAMDDGPDVSHCGVGLAVNGPCSPTRRDSMESSCDVSADASVAGVFYVRAPVLGGSPCPVGKGEMAWMDEGRLERESFVASSLLVLTTREDMDSFVKLEEELLAMTEAQQQEFTPPSARTAYSDSTMEGALLVKTFQPSPLQPRKAKKKPVPDVFKDERYWDRRRRNNAAAKKSRDTRRMRENRNVARISFLEHEVS</sequence>
<keyword evidence="8" id="KW-1185">Reference proteome</keyword>
<dbReference type="CDD" id="cd14695">
    <property type="entry name" value="bZIP_HLF"/>
    <property type="match status" value="1"/>
</dbReference>
<dbReference type="GO" id="GO:0000981">
    <property type="term" value="F:DNA-binding transcription factor activity, RNA polymerase II-specific"/>
    <property type="evidence" value="ECO:0007669"/>
    <property type="project" value="TreeGrafter"/>
</dbReference>
<evidence type="ECO:0000256" key="2">
    <source>
        <dbReference type="ARBA" id="ARBA00023015"/>
    </source>
</evidence>
<dbReference type="PANTHER" id="PTHR11988">
    <property type="entry name" value="THYROTROPH EMBRYONIC FACTOR RELATED"/>
    <property type="match status" value="1"/>
</dbReference>
<feature type="domain" description="BZIP" evidence="6">
    <location>
        <begin position="185"/>
        <end position="225"/>
    </location>
</feature>
<evidence type="ECO:0000256" key="5">
    <source>
        <dbReference type="ARBA" id="ARBA00023242"/>
    </source>
</evidence>
<gene>
    <name evidence="7" type="ORF">DSTB1V02_LOCUS3787</name>
</gene>
<dbReference type="PANTHER" id="PTHR11988:SF27">
    <property type="entry name" value="GH27708P"/>
    <property type="match status" value="1"/>
</dbReference>
<dbReference type="InterPro" id="IPR046347">
    <property type="entry name" value="bZIP_sf"/>
</dbReference>
<dbReference type="GO" id="GO:0000978">
    <property type="term" value="F:RNA polymerase II cis-regulatory region sequence-specific DNA binding"/>
    <property type="evidence" value="ECO:0007669"/>
    <property type="project" value="TreeGrafter"/>
</dbReference>
<organism evidence="7">
    <name type="scientific">Darwinula stevensoni</name>
    <dbReference type="NCBI Taxonomy" id="69355"/>
    <lineage>
        <taxon>Eukaryota</taxon>
        <taxon>Metazoa</taxon>
        <taxon>Ecdysozoa</taxon>
        <taxon>Arthropoda</taxon>
        <taxon>Crustacea</taxon>
        <taxon>Oligostraca</taxon>
        <taxon>Ostracoda</taxon>
        <taxon>Podocopa</taxon>
        <taxon>Podocopida</taxon>
        <taxon>Darwinulocopina</taxon>
        <taxon>Darwinuloidea</taxon>
        <taxon>Darwinulidae</taxon>
        <taxon>Darwinula</taxon>
    </lineage>
</organism>
<reference evidence="7" key="1">
    <citation type="submission" date="2020-11" db="EMBL/GenBank/DDBJ databases">
        <authorList>
            <person name="Tran Van P."/>
        </authorList>
    </citation>
    <scope>NUCLEOTIDE SEQUENCE</scope>
</reference>
<keyword evidence="5" id="KW-0539">Nucleus</keyword>
<name>A0A7R9A5V2_9CRUS</name>
<keyword evidence="3" id="KW-0238">DNA-binding</keyword>
<evidence type="ECO:0000256" key="3">
    <source>
        <dbReference type="ARBA" id="ARBA00023125"/>
    </source>
</evidence>
<dbReference type="EMBL" id="CAJPEV010000517">
    <property type="protein sequence ID" value="CAG0886053.1"/>
    <property type="molecule type" value="Genomic_DNA"/>
</dbReference>
<dbReference type="InterPro" id="IPR004827">
    <property type="entry name" value="bZIP"/>
</dbReference>
<protein>
    <recommendedName>
        <fullName evidence="6">BZIP domain-containing protein</fullName>
    </recommendedName>
</protein>